<dbReference type="AlphaFoldDB" id="A0A0N5DAK8"/>
<name>A0A0N5DAK8_THECL</name>
<dbReference type="OrthoDB" id="5818287at2759"/>
<proteinExistence type="predicted"/>
<protein>
    <submittedName>
        <fullName evidence="3">Phage protein</fullName>
    </submittedName>
</protein>
<gene>
    <name evidence="1" type="ORF">TCLT_LOCUS10200</name>
</gene>
<reference evidence="3" key="1">
    <citation type="submission" date="2017-02" db="UniProtKB">
        <authorList>
            <consortium name="WormBaseParasite"/>
        </authorList>
    </citation>
    <scope>IDENTIFICATION</scope>
</reference>
<dbReference type="OMA" id="DYEMLCK"/>
<dbReference type="EMBL" id="UYYF01005012">
    <property type="protein sequence ID" value="VDN07879.1"/>
    <property type="molecule type" value="Genomic_DNA"/>
</dbReference>
<evidence type="ECO:0000313" key="2">
    <source>
        <dbReference type="Proteomes" id="UP000276776"/>
    </source>
</evidence>
<organism evidence="3">
    <name type="scientific">Thelazia callipaeda</name>
    <name type="common">Oriental eyeworm</name>
    <name type="synonym">Parasitic nematode</name>
    <dbReference type="NCBI Taxonomy" id="103827"/>
    <lineage>
        <taxon>Eukaryota</taxon>
        <taxon>Metazoa</taxon>
        <taxon>Ecdysozoa</taxon>
        <taxon>Nematoda</taxon>
        <taxon>Chromadorea</taxon>
        <taxon>Rhabditida</taxon>
        <taxon>Spirurina</taxon>
        <taxon>Spiruromorpha</taxon>
        <taxon>Thelazioidea</taxon>
        <taxon>Thelaziidae</taxon>
        <taxon>Thelazia</taxon>
    </lineage>
</organism>
<accession>A0A0N5DAK8</accession>
<sequence length="67" mass="7779">MALLRSPDVMLQFWLRVGKIDNTGGTGFCEEDDEEIFVLDYEMLCKLIQEIEKITAVACKLERLRLK</sequence>
<dbReference type="WBParaSite" id="TCLT_0001021101-mRNA-1">
    <property type="protein sequence ID" value="TCLT_0001021101-mRNA-1"/>
    <property type="gene ID" value="TCLT_0001021101"/>
</dbReference>
<dbReference type="Proteomes" id="UP000276776">
    <property type="component" value="Unassembled WGS sequence"/>
</dbReference>
<evidence type="ECO:0000313" key="3">
    <source>
        <dbReference type="WBParaSite" id="TCLT_0001021101-mRNA-1"/>
    </source>
</evidence>
<evidence type="ECO:0000313" key="1">
    <source>
        <dbReference type="EMBL" id="VDN07879.1"/>
    </source>
</evidence>
<keyword evidence="2" id="KW-1185">Reference proteome</keyword>
<reference evidence="1 2" key="2">
    <citation type="submission" date="2018-11" db="EMBL/GenBank/DDBJ databases">
        <authorList>
            <consortium name="Pathogen Informatics"/>
        </authorList>
    </citation>
    <scope>NUCLEOTIDE SEQUENCE [LARGE SCALE GENOMIC DNA]</scope>
</reference>